<evidence type="ECO:0000313" key="1">
    <source>
        <dbReference type="EMBL" id="KAB1263944.1"/>
    </source>
</evidence>
<protein>
    <submittedName>
        <fullName evidence="1">Cadherin-related family member 4</fullName>
    </submittedName>
</protein>
<dbReference type="EMBL" id="JWIN03000017">
    <property type="protein sequence ID" value="KAB1263944.1"/>
    <property type="molecule type" value="Genomic_DNA"/>
</dbReference>
<accession>A0A5N4CYP6</accession>
<organism evidence="1 2">
    <name type="scientific">Camelus dromedarius</name>
    <name type="common">Dromedary</name>
    <name type="synonym">Arabian camel</name>
    <dbReference type="NCBI Taxonomy" id="9838"/>
    <lineage>
        <taxon>Eukaryota</taxon>
        <taxon>Metazoa</taxon>
        <taxon>Chordata</taxon>
        <taxon>Craniata</taxon>
        <taxon>Vertebrata</taxon>
        <taxon>Euteleostomi</taxon>
        <taxon>Mammalia</taxon>
        <taxon>Eutheria</taxon>
        <taxon>Laurasiatheria</taxon>
        <taxon>Artiodactyla</taxon>
        <taxon>Tylopoda</taxon>
        <taxon>Camelidae</taxon>
        <taxon>Camelus</taxon>
    </lineage>
</organism>
<reference evidence="1 2" key="1">
    <citation type="journal article" date="2019" name="Mol. Ecol. Resour.">
        <title>Improving Illumina assemblies with Hi-C and long reads: an example with the North African dromedary.</title>
        <authorList>
            <person name="Elbers J.P."/>
            <person name="Rogers M.F."/>
            <person name="Perelman P.L."/>
            <person name="Proskuryakova A.A."/>
            <person name="Serdyukova N.A."/>
            <person name="Johnson W.E."/>
            <person name="Horin P."/>
            <person name="Corander J."/>
            <person name="Murphy D."/>
            <person name="Burger P.A."/>
        </authorList>
    </citation>
    <scope>NUCLEOTIDE SEQUENCE [LARGE SCALE GENOMIC DNA]</scope>
    <source>
        <strain evidence="1">Drom800</strain>
        <tissue evidence="1">Blood</tissue>
    </source>
</reference>
<proteinExistence type="predicted"/>
<dbReference type="Proteomes" id="UP000299084">
    <property type="component" value="Unassembled WGS sequence"/>
</dbReference>
<feature type="non-terminal residue" evidence="1">
    <location>
        <position position="97"/>
    </location>
</feature>
<sequence>MDPICDRLAQVLQAPNKPAQALLLNSSQGTEGPIEGFMEAQKMETTQAPSSVMSLVQAEITCSTHIREPGAGSEAKKLLHICGISSSHDHGLCFKLI</sequence>
<keyword evidence="2" id="KW-1185">Reference proteome</keyword>
<dbReference type="AlphaFoldDB" id="A0A5N4CYP6"/>
<evidence type="ECO:0000313" key="2">
    <source>
        <dbReference type="Proteomes" id="UP000299084"/>
    </source>
</evidence>
<name>A0A5N4CYP6_CAMDR</name>
<comment type="caution">
    <text evidence="1">The sequence shown here is derived from an EMBL/GenBank/DDBJ whole genome shotgun (WGS) entry which is preliminary data.</text>
</comment>
<gene>
    <name evidence="1" type="ORF">Cadr_000020351</name>
</gene>